<comment type="caution">
    <text evidence="1">The sequence shown here is derived from an EMBL/GenBank/DDBJ whole genome shotgun (WGS) entry which is preliminary data.</text>
</comment>
<dbReference type="InterPro" id="IPR025234">
    <property type="entry name" value="YjzH-like"/>
</dbReference>
<evidence type="ECO:0000313" key="3">
    <source>
        <dbReference type="Proteomes" id="UP000677265"/>
    </source>
</evidence>
<protein>
    <submittedName>
        <fullName evidence="1">DUF4177 domain-containing protein</fullName>
    </submittedName>
</protein>
<reference evidence="1" key="1">
    <citation type="submission" date="2021-05" db="EMBL/GenBank/DDBJ databases">
        <title>Novel Bacillus species.</title>
        <authorList>
            <person name="Liu G."/>
        </authorList>
    </citation>
    <scope>NUCLEOTIDE SEQUENCE</scope>
    <source>
        <strain evidence="1 3">FJAT-50051</strain>
    </source>
</reference>
<organism evidence="1">
    <name type="scientific">Neobacillus citreus</name>
    <dbReference type="NCBI Taxonomy" id="2833578"/>
    <lineage>
        <taxon>Bacteria</taxon>
        <taxon>Bacillati</taxon>
        <taxon>Bacillota</taxon>
        <taxon>Bacilli</taxon>
        <taxon>Bacillales</taxon>
        <taxon>Bacillaceae</taxon>
        <taxon>Neobacillus</taxon>
    </lineage>
</organism>
<sequence length="62" mass="7303">MYEYKFERIELSKLSGKPKEDYHEIIQQNAKNGWRLIQIFAPGIAAYGSAAYYEAIFERKID</sequence>
<dbReference type="AlphaFoldDB" id="A0A942T7T9"/>
<evidence type="ECO:0000313" key="1">
    <source>
        <dbReference type="EMBL" id="MBS4186658.1"/>
    </source>
</evidence>
<dbReference type="Proteomes" id="UP000677265">
    <property type="component" value="Unassembled WGS sequence"/>
</dbReference>
<keyword evidence="3" id="KW-1185">Reference proteome</keyword>
<dbReference type="EMBL" id="JAGYPE020000057">
    <property type="protein sequence ID" value="MCH6268470.1"/>
    <property type="molecule type" value="Genomic_DNA"/>
</dbReference>
<accession>A0A942T7T9</accession>
<gene>
    <name evidence="2" type="ORF">KHB02_023335</name>
    <name evidence="1" type="ORF">KHB02_35415</name>
</gene>
<evidence type="ECO:0000313" key="2">
    <source>
        <dbReference type="EMBL" id="MCH6268470.1"/>
    </source>
</evidence>
<proteinExistence type="predicted"/>
<dbReference type="RefSeq" id="WP_213146446.1">
    <property type="nucleotide sequence ID" value="NZ_JAGYPE020000057.1"/>
</dbReference>
<name>A0A942T7T9_9BACI</name>
<dbReference type="Pfam" id="PF13783">
    <property type="entry name" value="DUF4177"/>
    <property type="match status" value="1"/>
</dbReference>
<dbReference type="EMBL" id="JAGYPE010000007">
    <property type="protein sequence ID" value="MBS4186658.1"/>
    <property type="molecule type" value="Genomic_DNA"/>
</dbReference>